<dbReference type="PANTHER" id="PTHR30544">
    <property type="entry name" value="23S RRNA METHYLTRANSFERASE"/>
    <property type="match status" value="1"/>
</dbReference>
<dbReference type="Proteomes" id="UP000775213">
    <property type="component" value="Unassembled WGS sequence"/>
</dbReference>
<feature type="domain" description="Radical SAM core" evidence="11">
    <location>
        <begin position="111"/>
        <end position="377"/>
    </location>
</feature>
<keyword evidence="6" id="KW-0808">Transferase</keyword>
<keyword evidence="4" id="KW-0963">Cytoplasm</keyword>
<dbReference type="Pfam" id="PF04055">
    <property type="entry name" value="Radical_SAM"/>
    <property type="match status" value="1"/>
</dbReference>
<evidence type="ECO:0000256" key="10">
    <source>
        <dbReference type="ARBA" id="ARBA00023014"/>
    </source>
</evidence>
<gene>
    <name evidence="12" type="ORF">IEQ34_021662</name>
</gene>
<evidence type="ECO:0000256" key="1">
    <source>
        <dbReference type="ARBA" id="ARBA00001966"/>
    </source>
</evidence>
<dbReference type="InterPro" id="IPR007197">
    <property type="entry name" value="rSAM"/>
</dbReference>
<dbReference type="GO" id="GO:0005737">
    <property type="term" value="C:cytoplasm"/>
    <property type="evidence" value="ECO:0007669"/>
    <property type="project" value="UniProtKB-SubCell"/>
</dbReference>
<evidence type="ECO:0000256" key="9">
    <source>
        <dbReference type="ARBA" id="ARBA00023004"/>
    </source>
</evidence>
<dbReference type="PROSITE" id="PS51918">
    <property type="entry name" value="RADICAL_SAM"/>
    <property type="match status" value="1"/>
</dbReference>
<keyword evidence="8" id="KW-0479">Metal-binding</keyword>
<dbReference type="SFLD" id="SFLDS00029">
    <property type="entry name" value="Radical_SAM"/>
    <property type="match status" value="1"/>
</dbReference>
<evidence type="ECO:0000256" key="7">
    <source>
        <dbReference type="ARBA" id="ARBA00022691"/>
    </source>
</evidence>
<comment type="cofactor">
    <cofactor evidence="1">
        <name>[4Fe-4S] cluster</name>
        <dbReference type="ChEBI" id="CHEBI:49883"/>
    </cofactor>
</comment>
<evidence type="ECO:0000256" key="4">
    <source>
        <dbReference type="ARBA" id="ARBA00022490"/>
    </source>
</evidence>
<dbReference type="InterPro" id="IPR040072">
    <property type="entry name" value="Methyltransferase_A"/>
</dbReference>
<accession>A0AAV7G4A0</accession>
<dbReference type="GO" id="GO:0070475">
    <property type="term" value="P:rRNA base methylation"/>
    <property type="evidence" value="ECO:0007669"/>
    <property type="project" value="TreeGrafter"/>
</dbReference>
<proteinExistence type="predicted"/>
<dbReference type="PIRSF" id="PIRSF006004">
    <property type="entry name" value="CHP00048"/>
    <property type="match status" value="1"/>
</dbReference>
<dbReference type="GO" id="GO:0030488">
    <property type="term" value="P:tRNA methylation"/>
    <property type="evidence" value="ECO:0007669"/>
    <property type="project" value="TreeGrafter"/>
</dbReference>
<dbReference type="InterPro" id="IPR004383">
    <property type="entry name" value="rRNA_lsu_MTrfase_RlmN/Cfr"/>
</dbReference>
<keyword evidence="13" id="KW-1185">Reference proteome</keyword>
<organism evidence="12 13">
    <name type="scientific">Dendrobium chrysotoxum</name>
    <name type="common">Orchid</name>
    <dbReference type="NCBI Taxonomy" id="161865"/>
    <lineage>
        <taxon>Eukaryota</taxon>
        <taxon>Viridiplantae</taxon>
        <taxon>Streptophyta</taxon>
        <taxon>Embryophyta</taxon>
        <taxon>Tracheophyta</taxon>
        <taxon>Spermatophyta</taxon>
        <taxon>Magnoliopsida</taxon>
        <taxon>Liliopsida</taxon>
        <taxon>Asparagales</taxon>
        <taxon>Orchidaceae</taxon>
        <taxon>Epidendroideae</taxon>
        <taxon>Malaxideae</taxon>
        <taxon>Dendrobiinae</taxon>
        <taxon>Dendrobium</taxon>
    </lineage>
</organism>
<evidence type="ECO:0000256" key="5">
    <source>
        <dbReference type="ARBA" id="ARBA00022603"/>
    </source>
</evidence>
<evidence type="ECO:0000256" key="6">
    <source>
        <dbReference type="ARBA" id="ARBA00022679"/>
    </source>
</evidence>
<dbReference type="EMBL" id="JAGFBR010000018">
    <property type="protein sequence ID" value="KAH0450970.1"/>
    <property type="molecule type" value="Genomic_DNA"/>
</dbReference>
<evidence type="ECO:0000256" key="3">
    <source>
        <dbReference type="ARBA" id="ARBA00022485"/>
    </source>
</evidence>
<dbReference type="GO" id="GO:0008173">
    <property type="term" value="F:RNA methyltransferase activity"/>
    <property type="evidence" value="ECO:0007669"/>
    <property type="project" value="InterPro"/>
</dbReference>
<keyword evidence="5" id="KW-0489">Methyltransferase</keyword>
<keyword evidence="3" id="KW-0004">4Fe-4S</keyword>
<protein>
    <recommendedName>
        <fullName evidence="11">Radical SAM core domain-containing protein</fullName>
    </recommendedName>
</protein>
<evidence type="ECO:0000256" key="2">
    <source>
        <dbReference type="ARBA" id="ARBA00004496"/>
    </source>
</evidence>
<keyword evidence="10" id="KW-0411">Iron-sulfur</keyword>
<dbReference type="PANTHER" id="PTHR30544:SF8">
    <property type="entry name" value="RADICAL SAM SUPERFAMILY PROTEIN"/>
    <property type="match status" value="1"/>
</dbReference>
<evidence type="ECO:0000313" key="13">
    <source>
        <dbReference type="Proteomes" id="UP000775213"/>
    </source>
</evidence>
<comment type="subcellular location">
    <subcellularLocation>
        <location evidence="2">Cytoplasm</location>
    </subcellularLocation>
</comment>
<dbReference type="GO" id="GO:0046872">
    <property type="term" value="F:metal ion binding"/>
    <property type="evidence" value="ECO:0007669"/>
    <property type="project" value="UniProtKB-KW"/>
</dbReference>
<dbReference type="SUPFAM" id="SSF102114">
    <property type="entry name" value="Radical SAM enzymes"/>
    <property type="match status" value="1"/>
</dbReference>
<keyword evidence="7" id="KW-0949">S-adenosyl-L-methionine</keyword>
<reference evidence="12 13" key="1">
    <citation type="journal article" date="2021" name="Hortic Res">
        <title>Chromosome-scale assembly of the Dendrobium chrysotoxum genome enhances the understanding of orchid evolution.</title>
        <authorList>
            <person name="Zhang Y."/>
            <person name="Zhang G.Q."/>
            <person name="Zhang D."/>
            <person name="Liu X.D."/>
            <person name="Xu X.Y."/>
            <person name="Sun W.H."/>
            <person name="Yu X."/>
            <person name="Zhu X."/>
            <person name="Wang Z.W."/>
            <person name="Zhao X."/>
            <person name="Zhong W.Y."/>
            <person name="Chen H."/>
            <person name="Yin W.L."/>
            <person name="Huang T."/>
            <person name="Niu S.C."/>
            <person name="Liu Z.J."/>
        </authorList>
    </citation>
    <scope>NUCLEOTIDE SEQUENCE [LARGE SCALE GENOMIC DNA]</scope>
    <source>
        <strain evidence="12">Lindl</strain>
    </source>
</reference>
<evidence type="ECO:0000313" key="12">
    <source>
        <dbReference type="EMBL" id="KAH0450970.1"/>
    </source>
</evidence>
<comment type="caution">
    <text evidence="12">The sequence shown here is derived from an EMBL/GenBank/DDBJ whole genome shotgun (WGS) entry which is preliminary data.</text>
</comment>
<dbReference type="InterPro" id="IPR013785">
    <property type="entry name" value="Aldolase_TIM"/>
</dbReference>
<dbReference type="AlphaFoldDB" id="A0AAV7G4A0"/>
<name>A0AAV7G4A0_DENCH</name>
<evidence type="ECO:0000256" key="8">
    <source>
        <dbReference type="ARBA" id="ARBA00022723"/>
    </source>
</evidence>
<sequence>MAFRSVFDAVALRNEFENAGISSQFIPIIWKHVRQKPTSELDEIPSLPAAAYPILRSKFKVMTSSLTSAAKSKDSLTTKLLIRLQNGNLVEAVIMRYDPSLGKYDGKPRPGCQRSTLCISSQVGCKMACKFCATGTMGFKNNLSPGEIVEQLVHASRFSDIRNVVFMGMGEPLNNFTAVVEAIQIMMGSPFQLSPKRITVSTVGVNLSFAYLHLHDLSLFELFNADLVIAMLLCPRTLAVGIIHAINKFHDTLPNVNLAVSLHAPDQDIRCQIMPSARAFPLGRLMEALHAYQEKSQRKIFIEYIMLDGINDLEQHAHQLGKLLQTLEVVVNLIPFNPIGTSSSFRTSSEHNVKVFQKVLRGTYNIRTTIRQQMGEDISGACGQLVVNLSEQRSTGSVRLLADIEDLHI</sequence>
<dbReference type="GO" id="GO:0051539">
    <property type="term" value="F:4 iron, 4 sulfur cluster binding"/>
    <property type="evidence" value="ECO:0007669"/>
    <property type="project" value="UniProtKB-KW"/>
</dbReference>
<dbReference type="InterPro" id="IPR058240">
    <property type="entry name" value="rSAM_sf"/>
</dbReference>
<keyword evidence="9" id="KW-0408">Iron</keyword>
<dbReference type="Gene3D" id="3.20.20.70">
    <property type="entry name" value="Aldolase class I"/>
    <property type="match status" value="2"/>
</dbReference>
<evidence type="ECO:0000259" key="11">
    <source>
        <dbReference type="PROSITE" id="PS51918"/>
    </source>
</evidence>